<accession>A0A1E3H0F1</accession>
<dbReference type="RefSeq" id="WP_069307405.1">
    <property type="nucleotide sequence ID" value="NZ_MCRJ01000075.1"/>
</dbReference>
<protein>
    <submittedName>
        <fullName evidence="8">Fatty acid hydroxylase superfamily protein</fullName>
    </submittedName>
</protein>
<feature type="domain" description="Fatty acid hydroxylase" evidence="7">
    <location>
        <begin position="88"/>
        <end position="224"/>
    </location>
</feature>
<dbReference type="InterPro" id="IPR006694">
    <property type="entry name" value="Fatty_acid_hydroxylase"/>
</dbReference>
<evidence type="ECO:0000256" key="1">
    <source>
        <dbReference type="ARBA" id="ARBA00004370"/>
    </source>
</evidence>
<keyword evidence="4 6" id="KW-0472">Membrane</keyword>
<dbReference type="GO" id="GO:0008610">
    <property type="term" value="P:lipid biosynthetic process"/>
    <property type="evidence" value="ECO:0007669"/>
    <property type="project" value="InterPro"/>
</dbReference>
<gene>
    <name evidence="8" type="ORF">A6302_02938</name>
</gene>
<evidence type="ECO:0000256" key="4">
    <source>
        <dbReference type="ARBA" id="ARBA00023136"/>
    </source>
</evidence>
<evidence type="ECO:0000256" key="3">
    <source>
        <dbReference type="ARBA" id="ARBA00022989"/>
    </source>
</evidence>
<feature type="compositionally biased region" description="Pro residues" evidence="5">
    <location>
        <begin position="288"/>
        <end position="300"/>
    </location>
</feature>
<dbReference type="Proteomes" id="UP000094622">
    <property type="component" value="Unassembled WGS sequence"/>
</dbReference>
<evidence type="ECO:0000256" key="2">
    <source>
        <dbReference type="ARBA" id="ARBA00022692"/>
    </source>
</evidence>
<keyword evidence="9" id="KW-1185">Reference proteome</keyword>
<evidence type="ECO:0000313" key="8">
    <source>
        <dbReference type="EMBL" id="ODN69770.1"/>
    </source>
</evidence>
<feature type="region of interest" description="Disordered" evidence="5">
    <location>
        <begin position="266"/>
        <end position="300"/>
    </location>
</feature>
<proteinExistence type="predicted"/>
<dbReference type="AlphaFoldDB" id="A0A1E3H0F1"/>
<sequence>MSAEAALRLAAFLSIFLVVAVVEWRLPKRVPREDRWARWRVNLSVLLLDVVVQRLTLGAAAYVAALHAADNGWGLFAVLDWPPALEALIGFLALDLAIYAQHVASHSWPVFWRLHAVHHADLDIDVTTGTRFHPVEILLSLVWKAGIVLALGIDPWTVVVFEATLNGAAMFSHANIRLPRRVDAALRLLVVTPDMHRVHHSVLPREAHANFGFFLSVWDRLFGTLVGQPQGGHDGMTIGLPGGAHRQPLGFLAILRLPFSRGGWRDPATAAATGATEKAPESAISEPAAPPLAPARTDPP</sequence>
<dbReference type="GO" id="GO:0016491">
    <property type="term" value="F:oxidoreductase activity"/>
    <property type="evidence" value="ECO:0007669"/>
    <property type="project" value="InterPro"/>
</dbReference>
<keyword evidence="2 6" id="KW-0812">Transmembrane</keyword>
<dbReference type="OrthoDB" id="9770329at2"/>
<organism evidence="8 9">
    <name type="scientific">Methylobrevis pamukkalensis</name>
    <dbReference type="NCBI Taxonomy" id="1439726"/>
    <lineage>
        <taxon>Bacteria</taxon>
        <taxon>Pseudomonadati</taxon>
        <taxon>Pseudomonadota</taxon>
        <taxon>Alphaproteobacteria</taxon>
        <taxon>Hyphomicrobiales</taxon>
        <taxon>Pleomorphomonadaceae</taxon>
        <taxon>Methylobrevis</taxon>
    </lineage>
</organism>
<keyword evidence="3 6" id="KW-1133">Transmembrane helix</keyword>
<dbReference type="PANTHER" id="PTHR11863">
    <property type="entry name" value="STEROL DESATURASE"/>
    <property type="match status" value="1"/>
</dbReference>
<feature type="transmembrane region" description="Helical" evidence="6">
    <location>
        <begin position="6"/>
        <end position="24"/>
    </location>
</feature>
<dbReference type="InterPro" id="IPR050307">
    <property type="entry name" value="Sterol_Desaturase_Related"/>
</dbReference>
<feature type="transmembrane region" description="Helical" evidence="6">
    <location>
        <begin position="45"/>
        <end position="69"/>
    </location>
</feature>
<evidence type="ECO:0000259" key="7">
    <source>
        <dbReference type="Pfam" id="PF04116"/>
    </source>
</evidence>
<feature type="compositionally biased region" description="Low complexity" evidence="5">
    <location>
        <begin position="268"/>
        <end position="287"/>
    </location>
</feature>
<dbReference type="GO" id="GO:0016020">
    <property type="term" value="C:membrane"/>
    <property type="evidence" value="ECO:0007669"/>
    <property type="project" value="UniProtKB-SubCell"/>
</dbReference>
<name>A0A1E3H0F1_9HYPH</name>
<evidence type="ECO:0000256" key="5">
    <source>
        <dbReference type="SAM" id="MobiDB-lite"/>
    </source>
</evidence>
<dbReference type="Pfam" id="PF04116">
    <property type="entry name" value="FA_hydroxylase"/>
    <property type="match status" value="1"/>
</dbReference>
<dbReference type="GO" id="GO:0005506">
    <property type="term" value="F:iron ion binding"/>
    <property type="evidence" value="ECO:0007669"/>
    <property type="project" value="InterPro"/>
</dbReference>
<reference evidence="8 9" key="1">
    <citation type="submission" date="2016-07" db="EMBL/GenBank/DDBJ databases">
        <title>Draft Genome Sequence of Methylobrevis pamukkalensis PK2.</title>
        <authorList>
            <person name="Vasilenko O.V."/>
            <person name="Doronina N.V."/>
            <person name="Shmareva M.N."/>
            <person name="Tarlachkov S.V."/>
            <person name="Mustakhimov I."/>
            <person name="Trotsenko Y.A."/>
        </authorList>
    </citation>
    <scope>NUCLEOTIDE SEQUENCE [LARGE SCALE GENOMIC DNA]</scope>
    <source>
        <strain evidence="8 9">PK2</strain>
    </source>
</reference>
<evidence type="ECO:0000256" key="6">
    <source>
        <dbReference type="SAM" id="Phobius"/>
    </source>
</evidence>
<dbReference type="EMBL" id="MCRJ01000075">
    <property type="protein sequence ID" value="ODN69770.1"/>
    <property type="molecule type" value="Genomic_DNA"/>
</dbReference>
<dbReference type="PATRIC" id="fig|1439726.3.peg.3091"/>
<comment type="subcellular location">
    <subcellularLocation>
        <location evidence="1">Membrane</location>
    </subcellularLocation>
</comment>
<evidence type="ECO:0000313" key="9">
    <source>
        <dbReference type="Proteomes" id="UP000094622"/>
    </source>
</evidence>
<comment type="caution">
    <text evidence="8">The sequence shown here is derived from an EMBL/GenBank/DDBJ whole genome shotgun (WGS) entry which is preliminary data.</text>
</comment>